<dbReference type="SUPFAM" id="SSF56519">
    <property type="entry name" value="Penicillin binding protein dimerisation domain"/>
    <property type="match status" value="1"/>
</dbReference>
<evidence type="ECO:0000256" key="2">
    <source>
        <dbReference type="ARBA" id="ARBA00004236"/>
    </source>
</evidence>
<feature type="domain" description="Penicillin-binding protein dimerisation" evidence="15">
    <location>
        <begin position="62"/>
        <end position="231"/>
    </location>
</feature>
<dbReference type="InterPro" id="IPR001460">
    <property type="entry name" value="PCN-bd_Tpept"/>
</dbReference>
<dbReference type="GO" id="GO:0006508">
    <property type="term" value="P:proteolysis"/>
    <property type="evidence" value="ECO:0007669"/>
    <property type="project" value="UniProtKB-KW"/>
</dbReference>
<evidence type="ECO:0000256" key="13">
    <source>
        <dbReference type="ARBA" id="ARBA00023316"/>
    </source>
</evidence>
<comment type="subcellular location">
    <subcellularLocation>
        <location evidence="2">Cell membrane</location>
    </subcellularLocation>
    <subcellularLocation>
        <location evidence="1">Membrane</location>
        <topology evidence="1">Single-pass membrane protein</topology>
    </subcellularLocation>
</comment>
<sequence length="624" mass="69540">MKEEPLSLDELQLFRRRDLLIKTALAVPFSGILWRLWDLQIKEGEKYKQLSLGNRIRLLGVAAPRGIIYDERGVILSKNIPSYNLMLVREDTKDIPGTLAKISATLNIPVSIMEQALASRKKESKYTPIMIYKDLTWHQMALISSYQEEFVGVSIEVSPRRSFPYPETFAHVIGYMNQINKNQVKDVPDNKLMSARVIGQDGMEKIYNEVLIGIDGGEQVEVDSGGRTIQRMDSIEPVPGHDLRLNLNAKLQKKIEQVMGDHTGSAIVMDPHTGAVKAMLSLPGYDANLFSQGLSTEMWNELINDPDHVLHNKCIQGIYSPGSTFKMLVAAAALEAGLIDENTEHVCEGVFRVGNVQAHCWNRSGHGRLNVYGAIENSCNVFFYKVGKELGVDKIHEMATRLGLGSLTGVDLLHEKSGLVPSREWKQKRFNEPWYPGETLPVSIGQGFLSVTPIQLLSYINVIANGGYLVKPQIAANIYDKESPRVFTPVRTKVEISEKTLQIVQKAMFRNVNGAHGTGHSARSDFYKVAGKTGTTQVVSHKTRTRLRAEGGGEEDEKFFNHAWFVGYAPFDNPKISAVLLLENGQSGNNAAKLMKDIMQFYFSTIDPMPGLTPEPFELPIDPA</sequence>
<evidence type="ECO:0000256" key="3">
    <source>
        <dbReference type="ARBA" id="ARBA00022475"/>
    </source>
</evidence>
<keyword evidence="6" id="KW-0645">Protease</keyword>
<dbReference type="NCBIfam" id="TIGR03423">
    <property type="entry name" value="pbp2_mrdA"/>
    <property type="match status" value="1"/>
</dbReference>
<keyword evidence="9" id="KW-0133">Cell shape</keyword>
<dbReference type="Gene3D" id="3.30.1390.30">
    <property type="entry name" value="Penicillin-binding protein 2a, domain 3"/>
    <property type="match status" value="1"/>
</dbReference>
<keyword evidence="8" id="KW-0378">Hydrolase</keyword>
<evidence type="ECO:0000313" key="16">
    <source>
        <dbReference type="EMBL" id="OGH04007.1"/>
    </source>
</evidence>
<feature type="domain" description="Penicillin-binding protein transpeptidase" evidence="14">
    <location>
        <begin position="264"/>
        <end position="600"/>
    </location>
</feature>
<proteinExistence type="predicted"/>
<accession>A0A1F6H0S4</accession>
<keyword evidence="13" id="KW-0961">Cell wall biogenesis/degradation</keyword>
<keyword evidence="5" id="KW-0121">Carboxypeptidase</keyword>
<dbReference type="Gene3D" id="3.40.710.10">
    <property type="entry name" value="DD-peptidase/beta-lactamase superfamily"/>
    <property type="match status" value="1"/>
</dbReference>
<comment type="caution">
    <text evidence="16">The sequence shown here is derived from an EMBL/GenBank/DDBJ whole genome shotgun (WGS) entry which is preliminary data.</text>
</comment>
<dbReference type="Pfam" id="PF00905">
    <property type="entry name" value="Transpeptidase"/>
    <property type="match status" value="1"/>
</dbReference>
<name>A0A1F6H0S4_9PROT</name>
<protein>
    <submittedName>
        <fullName evidence="16">Penicillin-binding protein 2</fullName>
    </submittedName>
</protein>
<evidence type="ECO:0000256" key="8">
    <source>
        <dbReference type="ARBA" id="ARBA00022801"/>
    </source>
</evidence>
<dbReference type="PANTHER" id="PTHR30627:SF2">
    <property type="entry name" value="PEPTIDOGLYCAN D,D-TRANSPEPTIDASE MRDA"/>
    <property type="match status" value="1"/>
</dbReference>
<dbReference type="Gene3D" id="3.90.1310.10">
    <property type="entry name" value="Penicillin-binding protein 2a (Domain 2)"/>
    <property type="match status" value="1"/>
</dbReference>
<evidence type="ECO:0000256" key="1">
    <source>
        <dbReference type="ARBA" id="ARBA00004167"/>
    </source>
</evidence>
<dbReference type="InterPro" id="IPR012338">
    <property type="entry name" value="Beta-lactam/transpept-like"/>
</dbReference>
<evidence type="ECO:0000259" key="15">
    <source>
        <dbReference type="Pfam" id="PF03717"/>
    </source>
</evidence>
<dbReference type="Pfam" id="PF03717">
    <property type="entry name" value="PBP_dimer"/>
    <property type="match status" value="1"/>
</dbReference>
<dbReference type="GO" id="GO:0009002">
    <property type="term" value="F:serine-type D-Ala-D-Ala carboxypeptidase activity"/>
    <property type="evidence" value="ECO:0007669"/>
    <property type="project" value="InterPro"/>
</dbReference>
<dbReference type="InterPro" id="IPR050515">
    <property type="entry name" value="Beta-lactam/transpept"/>
</dbReference>
<evidence type="ECO:0000256" key="4">
    <source>
        <dbReference type="ARBA" id="ARBA00022519"/>
    </source>
</evidence>
<dbReference type="GO" id="GO:0071555">
    <property type="term" value="P:cell wall organization"/>
    <property type="evidence" value="ECO:0007669"/>
    <property type="project" value="UniProtKB-KW"/>
</dbReference>
<dbReference type="AlphaFoldDB" id="A0A1F6H0S4"/>
<dbReference type="GO" id="GO:0009252">
    <property type="term" value="P:peptidoglycan biosynthetic process"/>
    <property type="evidence" value="ECO:0007669"/>
    <property type="project" value="UniProtKB-KW"/>
</dbReference>
<dbReference type="EMBL" id="MFNF01000008">
    <property type="protein sequence ID" value="OGH04007.1"/>
    <property type="molecule type" value="Genomic_DNA"/>
</dbReference>
<evidence type="ECO:0000259" key="14">
    <source>
        <dbReference type="Pfam" id="PF00905"/>
    </source>
</evidence>
<evidence type="ECO:0000256" key="7">
    <source>
        <dbReference type="ARBA" id="ARBA00022692"/>
    </source>
</evidence>
<evidence type="ECO:0000256" key="6">
    <source>
        <dbReference type="ARBA" id="ARBA00022670"/>
    </source>
</evidence>
<evidence type="ECO:0000256" key="5">
    <source>
        <dbReference type="ARBA" id="ARBA00022645"/>
    </source>
</evidence>
<dbReference type="Proteomes" id="UP000177583">
    <property type="component" value="Unassembled WGS sequence"/>
</dbReference>
<evidence type="ECO:0000313" key="17">
    <source>
        <dbReference type="Proteomes" id="UP000177583"/>
    </source>
</evidence>
<dbReference type="SUPFAM" id="SSF56601">
    <property type="entry name" value="beta-lactamase/transpeptidase-like"/>
    <property type="match status" value="1"/>
</dbReference>
<evidence type="ECO:0000256" key="9">
    <source>
        <dbReference type="ARBA" id="ARBA00022960"/>
    </source>
</evidence>
<dbReference type="InterPro" id="IPR017790">
    <property type="entry name" value="Penicillin-binding_protein_2"/>
</dbReference>
<keyword evidence="3" id="KW-1003">Cell membrane</keyword>
<keyword evidence="4" id="KW-0997">Cell inner membrane</keyword>
<evidence type="ECO:0000256" key="12">
    <source>
        <dbReference type="ARBA" id="ARBA00023136"/>
    </source>
</evidence>
<organism evidence="16 17">
    <name type="scientific">Candidatus Lambdaproteobacteria bacterium RIFOXYD2_FULL_56_26</name>
    <dbReference type="NCBI Taxonomy" id="1817773"/>
    <lineage>
        <taxon>Bacteria</taxon>
        <taxon>Pseudomonadati</taxon>
        <taxon>Pseudomonadota</taxon>
        <taxon>Candidatus Lambdaproteobacteria</taxon>
    </lineage>
</organism>
<dbReference type="InterPro" id="IPR036138">
    <property type="entry name" value="PBP_dimer_sf"/>
</dbReference>
<dbReference type="GO" id="GO:0008360">
    <property type="term" value="P:regulation of cell shape"/>
    <property type="evidence" value="ECO:0007669"/>
    <property type="project" value="UniProtKB-KW"/>
</dbReference>
<keyword evidence="10" id="KW-0573">Peptidoglycan synthesis</keyword>
<dbReference type="GO" id="GO:0005886">
    <property type="term" value="C:plasma membrane"/>
    <property type="evidence" value="ECO:0007669"/>
    <property type="project" value="UniProtKB-SubCell"/>
</dbReference>
<keyword evidence="12" id="KW-0472">Membrane</keyword>
<gene>
    <name evidence="16" type="ORF">A2557_11320</name>
</gene>
<dbReference type="InterPro" id="IPR005311">
    <property type="entry name" value="PBP_dimer"/>
</dbReference>
<keyword evidence="11" id="KW-1133">Transmembrane helix</keyword>
<keyword evidence="7" id="KW-0812">Transmembrane</keyword>
<dbReference type="PANTHER" id="PTHR30627">
    <property type="entry name" value="PEPTIDOGLYCAN D,D-TRANSPEPTIDASE"/>
    <property type="match status" value="1"/>
</dbReference>
<dbReference type="GO" id="GO:0071972">
    <property type="term" value="F:peptidoglycan L,D-transpeptidase activity"/>
    <property type="evidence" value="ECO:0007669"/>
    <property type="project" value="TreeGrafter"/>
</dbReference>
<dbReference type="GO" id="GO:0008658">
    <property type="term" value="F:penicillin binding"/>
    <property type="evidence" value="ECO:0007669"/>
    <property type="project" value="InterPro"/>
</dbReference>
<reference evidence="16 17" key="1">
    <citation type="journal article" date="2016" name="Nat. Commun.">
        <title>Thousands of microbial genomes shed light on interconnected biogeochemical processes in an aquifer system.</title>
        <authorList>
            <person name="Anantharaman K."/>
            <person name="Brown C.T."/>
            <person name="Hug L.A."/>
            <person name="Sharon I."/>
            <person name="Castelle C.J."/>
            <person name="Probst A.J."/>
            <person name="Thomas B.C."/>
            <person name="Singh A."/>
            <person name="Wilkins M.J."/>
            <person name="Karaoz U."/>
            <person name="Brodie E.L."/>
            <person name="Williams K.H."/>
            <person name="Hubbard S.S."/>
            <person name="Banfield J.F."/>
        </authorList>
    </citation>
    <scope>NUCLEOTIDE SEQUENCE [LARGE SCALE GENOMIC DNA]</scope>
</reference>
<evidence type="ECO:0000256" key="10">
    <source>
        <dbReference type="ARBA" id="ARBA00022984"/>
    </source>
</evidence>
<evidence type="ECO:0000256" key="11">
    <source>
        <dbReference type="ARBA" id="ARBA00022989"/>
    </source>
</evidence>